<proteinExistence type="predicted"/>
<protein>
    <submittedName>
        <fullName evidence="1">Antirestriction protein</fullName>
    </submittedName>
</protein>
<name>A0A2X1PVN4_HAEIF</name>
<evidence type="ECO:0000313" key="1">
    <source>
        <dbReference type="EMBL" id="SPX41133.1"/>
    </source>
</evidence>
<evidence type="ECO:0000313" key="2">
    <source>
        <dbReference type="Proteomes" id="UP000249936"/>
    </source>
</evidence>
<gene>
    <name evidence="1" type="ORF">NCTC11872_00727</name>
</gene>
<dbReference type="Proteomes" id="UP000249936">
    <property type="component" value="Unassembled WGS sequence"/>
</dbReference>
<dbReference type="AlphaFoldDB" id="A0A2X1PVN4"/>
<dbReference type="EMBL" id="UASK01000004">
    <property type="protein sequence ID" value="SPX41133.1"/>
    <property type="molecule type" value="Genomic_DNA"/>
</dbReference>
<accession>A0A2X1PVN4</accession>
<sequence>MFEEKDDSGNIVLDENGDPKMKSSVFIRGHHVFNIEQCEGLEKYYEEYSEPEKSSEMQTRPDLDVLPNKMGMQLYNKTQDRACYMPRKDCIVMPDFKNSIQLTTTMQLYCMNAVTPPGIKTG</sequence>
<organism evidence="1 2">
    <name type="scientific">Haemophilus influenzae</name>
    <dbReference type="NCBI Taxonomy" id="727"/>
    <lineage>
        <taxon>Bacteria</taxon>
        <taxon>Pseudomonadati</taxon>
        <taxon>Pseudomonadota</taxon>
        <taxon>Gammaproteobacteria</taxon>
        <taxon>Pasteurellales</taxon>
        <taxon>Pasteurellaceae</taxon>
        <taxon>Haemophilus</taxon>
    </lineage>
</organism>
<reference evidence="1 2" key="1">
    <citation type="submission" date="2018-06" db="EMBL/GenBank/DDBJ databases">
        <authorList>
            <consortium name="Pathogen Informatics"/>
            <person name="Doyle S."/>
        </authorList>
    </citation>
    <scope>NUCLEOTIDE SEQUENCE [LARGE SCALE GENOMIC DNA]</scope>
    <source>
        <strain evidence="1 2">NCTC11872</strain>
    </source>
</reference>